<evidence type="ECO:0000313" key="1">
    <source>
        <dbReference type="EMBL" id="CAK0884492.1"/>
    </source>
</evidence>
<dbReference type="SUPFAM" id="SSF101262">
    <property type="entry name" value="Methenyltetrahydrofolate cyclohydrolase-like"/>
    <property type="match status" value="1"/>
</dbReference>
<dbReference type="Gene3D" id="1.20.120.680">
    <property type="entry name" value="Formiminotetrahydrofolate cyclodeaminase monomer, up-and-down helical bundle"/>
    <property type="match status" value="1"/>
</dbReference>
<gene>
    <name evidence="1" type="ORF">PCOR1329_LOCUS66431</name>
</gene>
<dbReference type="EMBL" id="CAUYUJ010018558">
    <property type="protein sequence ID" value="CAK0884492.1"/>
    <property type="molecule type" value="Genomic_DNA"/>
</dbReference>
<proteinExistence type="predicted"/>
<feature type="non-terminal residue" evidence="1">
    <location>
        <position position="1167"/>
    </location>
</feature>
<accession>A0ABN9WDT0</accession>
<comment type="caution">
    <text evidence="1">The sequence shown here is derived from an EMBL/GenBank/DDBJ whole genome shotgun (WGS) entry which is preliminary data.</text>
</comment>
<reference evidence="1" key="1">
    <citation type="submission" date="2023-10" db="EMBL/GenBank/DDBJ databases">
        <authorList>
            <person name="Chen Y."/>
            <person name="Shah S."/>
            <person name="Dougan E. K."/>
            <person name="Thang M."/>
            <person name="Chan C."/>
        </authorList>
    </citation>
    <scope>NUCLEOTIDE SEQUENCE [LARGE SCALE GENOMIC DNA]</scope>
</reference>
<protein>
    <submittedName>
        <fullName evidence="1">Uncharacterized protein</fullName>
    </submittedName>
</protein>
<evidence type="ECO:0000313" key="2">
    <source>
        <dbReference type="Proteomes" id="UP001189429"/>
    </source>
</evidence>
<dbReference type="InterPro" id="IPR036178">
    <property type="entry name" value="Formintransfe-cycloase-like_sf"/>
</dbReference>
<sequence length="1167" mass="123009">MAWLTSVLQSASSVTSSVVAGARGGLAAGGRCDCHCEWAAAPDQGLLQLLQRQLDRCGPEQLHGQVCPALPPPPVATLALVGVGLFFTGVLFGSCLDGWRPGEARPEWFSQLQRGSRVLVRYEGYPLWHERLVGARLAPSRWVMATPSGDVYDEDLMESDGVHRVGPLGGLGAGMANVEVFRFVNLTAQEKRELLESCEDYARDNEGDLDIEAEARQVLVAQHVLPPRGGGGPGAAHAPGAAGVAAAALPGAAAGLAWVAAESRHGFTHGQAVDAVGQLLASGDRGVLTVPGVGSLCVAVPAMGDLRTLPSGSSSWTPTQRHFWWRNLLQVSPSDAGVEEHAYISEVLERACVFDQLNCSELETFEVLSRRYQLWEELYAPELPAAKAGEEGDGSWLDERRMFLGSSRSKGAALVCPRLEGHAAGELAQESAILEEKRKGPLLKLTHSAGGPLRERSPALLRPQPLVVGSGMAFGPQPPGDRPRDLLPFPGGRALDELLLGTAGGGLSVAGKRKARRRRGEEVWLRAGLDALSELGGGRRASSDAQVTAAQASAARSLAKLDGGRGPPPTDVDPLGAWKVLQGSGGGCVDSSVADSLDATYQPGRISLPQSRAGALPLCDVVPDDLQCMLSEGSGLFRDPAEAQAALRELGPAIALDPVPRLKGFMCGCFLAELLGKGILEKAAVVKETSGAFFVKRKDGLLRLIFDTRRSNCHFTPPPCTSLASGESLADLESEPGARLWVASAGIEVCFYQCELPASFRPLFVPPPILARYLPARWCERLGLAGGDVECAFQARVVPVGWAWAVRFIQRAHEHLLSSRLSSTPWVRGKVPATPACEGPSKLCFIDNLAVVSDKECEAVNGITHMLTTLDGAGGPEKSSPTTVLPVGVSKLRTGNRKHSQVDVVAAAWKRMSRLAHAEALSLEYSPRMLGCAVEAIARAELAGGEDTLGGGEAPDAVPRPSAPTVALLAETWAEAERGGLGSFGEAWYEELRADPAFACDLGLVLNYPVCRARNVSRLVQLLIDLMAGRAEPPKAAAQRLHAVLRAATALSQRHAGLRLRHVDAMRSALVGAACRLTAGCGGGAPEERRRRNAWESFGFAVGAAVAPVLMLSDPGHDFCGAVATPLPTPGAGPCGALLAAHGAALLEMSVGLLRRRRAAAAAPEPE</sequence>
<organism evidence="1 2">
    <name type="scientific">Prorocentrum cordatum</name>
    <dbReference type="NCBI Taxonomy" id="2364126"/>
    <lineage>
        <taxon>Eukaryota</taxon>
        <taxon>Sar</taxon>
        <taxon>Alveolata</taxon>
        <taxon>Dinophyceae</taxon>
        <taxon>Prorocentrales</taxon>
        <taxon>Prorocentraceae</taxon>
        <taxon>Prorocentrum</taxon>
    </lineage>
</organism>
<keyword evidence="2" id="KW-1185">Reference proteome</keyword>
<name>A0ABN9WDT0_9DINO</name>
<dbReference type="Proteomes" id="UP001189429">
    <property type="component" value="Unassembled WGS sequence"/>
</dbReference>